<evidence type="ECO:0000256" key="3">
    <source>
        <dbReference type="ARBA" id="ARBA00023274"/>
    </source>
</evidence>
<gene>
    <name evidence="4" type="primary">rpmB</name>
    <name evidence="5" type="ORF">GX618_03415</name>
</gene>
<dbReference type="GO" id="GO:1990904">
    <property type="term" value="C:ribonucleoprotein complex"/>
    <property type="evidence" value="ECO:0007669"/>
    <property type="project" value="UniProtKB-KW"/>
</dbReference>
<name>A0A847EUF1_9BACT</name>
<dbReference type="InterPro" id="IPR050096">
    <property type="entry name" value="Bacterial_rp_bL28"/>
</dbReference>
<sequence>MAKVCELCSKSTVAGKRIQHHHSIGWRFKAPKSKRTFKPNIRKIKVDVDGNTQSIYVCMKCYKKLQSQSQE</sequence>
<comment type="similarity">
    <text evidence="1 4">Belongs to the bacterial ribosomal protein bL28 family.</text>
</comment>
<dbReference type="EMBL" id="JAAZAL010000121">
    <property type="protein sequence ID" value="NLE31296.1"/>
    <property type="molecule type" value="Genomic_DNA"/>
</dbReference>
<organism evidence="5 6">
    <name type="scientific">Candidatus Dojkabacteria bacterium</name>
    <dbReference type="NCBI Taxonomy" id="2099670"/>
    <lineage>
        <taxon>Bacteria</taxon>
        <taxon>Candidatus Dojkabacteria</taxon>
    </lineage>
</organism>
<dbReference type="Gene3D" id="2.30.170.40">
    <property type="entry name" value="Ribosomal protein L28/L24"/>
    <property type="match status" value="1"/>
</dbReference>
<dbReference type="PANTHER" id="PTHR39080">
    <property type="entry name" value="50S RIBOSOMAL PROTEIN L28"/>
    <property type="match status" value="1"/>
</dbReference>
<keyword evidence="2 4" id="KW-0689">Ribosomal protein</keyword>
<keyword evidence="3 4" id="KW-0687">Ribonucleoprotein</keyword>
<dbReference type="InterPro" id="IPR026569">
    <property type="entry name" value="Ribosomal_bL28"/>
</dbReference>
<accession>A0A847EUF1</accession>
<dbReference type="Pfam" id="PF00830">
    <property type="entry name" value="Ribosomal_L28"/>
    <property type="match status" value="1"/>
</dbReference>
<evidence type="ECO:0000256" key="4">
    <source>
        <dbReference type="HAMAP-Rule" id="MF_00373"/>
    </source>
</evidence>
<protein>
    <recommendedName>
        <fullName evidence="4">Large ribosomal subunit protein bL28</fullName>
    </recommendedName>
</protein>
<dbReference type="PANTHER" id="PTHR39080:SF1">
    <property type="entry name" value="LARGE RIBOSOMAL SUBUNIT PROTEIN BL28A"/>
    <property type="match status" value="1"/>
</dbReference>
<evidence type="ECO:0000256" key="1">
    <source>
        <dbReference type="ARBA" id="ARBA00008760"/>
    </source>
</evidence>
<dbReference type="GO" id="GO:0003735">
    <property type="term" value="F:structural constituent of ribosome"/>
    <property type="evidence" value="ECO:0007669"/>
    <property type="project" value="InterPro"/>
</dbReference>
<reference evidence="5 6" key="1">
    <citation type="journal article" date="2020" name="Biotechnol. Biofuels">
        <title>New insights from the biogas microbiome by comprehensive genome-resolved metagenomics of nearly 1600 species originating from multiple anaerobic digesters.</title>
        <authorList>
            <person name="Campanaro S."/>
            <person name="Treu L."/>
            <person name="Rodriguez-R L.M."/>
            <person name="Kovalovszki A."/>
            <person name="Ziels R.M."/>
            <person name="Maus I."/>
            <person name="Zhu X."/>
            <person name="Kougias P.G."/>
            <person name="Basile A."/>
            <person name="Luo G."/>
            <person name="Schluter A."/>
            <person name="Konstantinidis K.T."/>
            <person name="Angelidaki I."/>
        </authorList>
    </citation>
    <scope>NUCLEOTIDE SEQUENCE [LARGE SCALE GENOMIC DNA]</scope>
    <source>
        <strain evidence="5">AS06rmzACSIP_421</strain>
    </source>
</reference>
<dbReference type="GO" id="GO:0006412">
    <property type="term" value="P:translation"/>
    <property type="evidence" value="ECO:0007669"/>
    <property type="project" value="UniProtKB-UniRule"/>
</dbReference>
<dbReference type="HAMAP" id="MF_00373">
    <property type="entry name" value="Ribosomal_bL28"/>
    <property type="match status" value="1"/>
</dbReference>
<dbReference type="Proteomes" id="UP000554004">
    <property type="component" value="Unassembled WGS sequence"/>
</dbReference>
<dbReference type="GO" id="GO:0005840">
    <property type="term" value="C:ribosome"/>
    <property type="evidence" value="ECO:0007669"/>
    <property type="project" value="UniProtKB-KW"/>
</dbReference>
<dbReference type="AlphaFoldDB" id="A0A847EUF1"/>
<dbReference type="InterPro" id="IPR034704">
    <property type="entry name" value="Ribosomal_bL28/bL31-like_sf"/>
</dbReference>
<proteinExistence type="inferred from homology"/>
<dbReference type="InterPro" id="IPR037147">
    <property type="entry name" value="Ribosomal_bL28_sf"/>
</dbReference>
<dbReference type="SUPFAM" id="SSF143800">
    <property type="entry name" value="L28p-like"/>
    <property type="match status" value="1"/>
</dbReference>
<evidence type="ECO:0000313" key="6">
    <source>
        <dbReference type="Proteomes" id="UP000554004"/>
    </source>
</evidence>
<evidence type="ECO:0000313" key="5">
    <source>
        <dbReference type="EMBL" id="NLE31296.1"/>
    </source>
</evidence>
<comment type="caution">
    <text evidence="5">The sequence shown here is derived from an EMBL/GenBank/DDBJ whole genome shotgun (WGS) entry which is preliminary data.</text>
</comment>
<evidence type="ECO:0000256" key="2">
    <source>
        <dbReference type="ARBA" id="ARBA00022980"/>
    </source>
</evidence>